<feature type="domain" description="Glycosyltransferase 2-like" evidence="4">
    <location>
        <begin position="10"/>
        <end position="181"/>
    </location>
</feature>
<dbReference type="Proteomes" id="UP000449092">
    <property type="component" value="Unassembled WGS sequence"/>
</dbReference>
<dbReference type="Pfam" id="PF00535">
    <property type="entry name" value="Glycos_transf_2"/>
    <property type="match status" value="1"/>
</dbReference>
<gene>
    <name evidence="5" type="ORF">F4X82_03485</name>
</gene>
<dbReference type="InterPro" id="IPR001173">
    <property type="entry name" value="Glyco_trans_2-like"/>
</dbReference>
<organism evidence="5 6">
    <name type="scientific">Candidatus Spechtbacteria bacterium SB0662_bin_43</name>
    <dbReference type="NCBI Taxonomy" id="2604897"/>
    <lineage>
        <taxon>Bacteria</taxon>
        <taxon>Candidatus Spechtiibacteriota</taxon>
    </lineage>
</organism>
<evidence type="ECO:0000256" key="1">
    <source>
        <dbReference type="ARBA" id="ARBA00006739"/>
    </source>
</evidence>
<comment type="similarity">
    <text evidence="1">Belongs to the glycosyltransferase 2 family.</text>
</comment>
<dbReference type="EMBL" id="VXOY01000031">
    <property type="protein sequence ID" value="MYE38550.1"/>
    <property type="molecule type" value="Genomic_DNA"/>
</dbReference>
<sequence>MEPTVALHVIVKDGNKYIRDCLRHLQQQTYPHCVVRIFDNASDDDTVAICKREMKTADIIQFDKNYFVSGGFNKSLQYSQEKYVVTVSVDVMIDPHFVENAVAVMEKDRTIGVVQAKVFYYNGDTKEKTTTLDTTGLTIYQSRRIVNRGHGEQDTGQYNAPGEIFCHEGAIPFFRRDALEDVKMQRMTHHKSSEYEYLDEDFVLYAEDLDLGWRIHLFGWKCWYEPSVVAWHDRSTTHATAGSKRAFIKQRKTIPDYKRMLDIRNQRLTMIKNDFPQTVVRHSVFVVYREALLFLYVLLFERSSLRAYRDIIRMAPLMLKKRKIIRAKSRVSEKEMRQWFLKV</sequence>
<evidence type="ECO:0000256" key="3">
    <source>
        <dbReference type="ARBA" id="ARBA00022679"/>
    </source>
</evidence>
<dbReference type="AlphaFoldDB" id="A0A845DA18"/>
<dbReference type="InterPro" id="IPR029044">
    <property type="entry name" value="Nucleotide-diphossugar_trans"/>
</dbReference>
<dbReference type="GO" id="GO:0016757">
    <property type="term" value="F:glycosyltransferase activity"/>
    <property type="evidence" value="ECO:0007669"/>
    <property type="project" value="UniProtKB-KW"/>
</dbReference>
<evidence type="ECO:0000313" key="6">
    <source>
        <dbReference type="Proteomes" id="UP000449092"/>
    </source>
</evidence>
<reference evidence="5 6" key="1">
    <citation type="submission" date="2019-09" db="EMBL/GenBank/DDBJ databases">
        <title>Characterisation of the sponge microbiome using genome-centric metagenomics.</title>
        <authorList>
            <person name="Engelberts J.P."/>
            <person name="Robbins S.J."/>
            <person name="De Goeij J.M."/>
            <person name="Aranda M."/>
            <person name="Bell S.C."/>
            <person name="Webster N.S."/>
        </authorList>
    </citation>
    <scope>NUCLEOTIDE SEQUENCE [LARGE SCALE GENOMIC DNA]</scope>
    <source>
        <strain evidence="5">SB0662_bin_43</strain>
    </source>
</reference>
<dbReference type="SUPFAM" id="SSF53448">
    <property type="entry name" value="Nucleotide-diphospho-sugar transferases"/>
    <property type="match status" value="1"/>
</dbReference>
<protein>
    <submittedName>
        <fullName evidence="5">Glycosyltransferase family 2 protein</fullName>
    </submittedName>
</protein>
<name>A0A845DA18_9BACT</name>
<keyword evidence="3 5" id="KW-0808">Transferase</keyword>
<evidence type="ECO:0000256" key="2">
    <source>
        <dbReference type="ARBA" id="ARBA00022676"/>
    </source>
</evidence>
<evidence type="ECO:0000313" key="5">
    <source>
        <dbReference type="EMBL" id="MYE38550.1"/>
    </source>
</evidence>
<accession>A0A845DA18</accession>
<dbReference type="Gene3D" id="3.90.550.10">
    <property type="entry name" value="Spore Coat Polysaccharide Biosynthesis Protein SpsA, Chain A"/>
    <property type="match status" value="1"/>
</dbReference>
<proteinExistence type="inferred from homology"/>
<dbReference type="PANTHER" id="PTHR43179:SF12">
    <property type="entry name" value="GALACTOFURANOSYLTRANSFERASE GLFT2"/>
    <property type="match status" value="1"/>
</dbReference>
<keyword evidence="2" id="KW-0328">Glycosyltransferase</keyword>
<dbReference type="PANTHER" id="PTHR43179">
    <property type="entry name" value="RHAMNOSYLTRANSFERASE WBBL"/>
    <property type="match status" value="1"/>
</dbReference>
<comment type="caution">
    <text evidence="5">The sequence shown here is derived from an EMBL/GenBank/DDBJ whole genome shotgun (WGS) entry which is preliminary data.</text>
</comment>
<evidence type="ECO:0000259" key="4">
    <source>
        <dbReference type="Pfam" id="PF00535"/>
    </source>
</evidence>